<proteinExistence type="predicted"/>
<dbReference type="AlphaFoldDB" id="A0A1R3IGL5"/>
<keyword evidence="2" id="KW-1185">Reference proteome</keyword>
<reference evidence="2" key="1">
    <citation type="submission" date="2013-09" db="EMBL/GenBank/DDBJ databases">
        <title>Corchorus olitorius genome sequencing.</title>
        <authorList>
            <person name="Alam M."/>
            <person name="Haque M.S."/>
            <person name="Islam M.S."/>
            <person name="Emdad E.M."/>
            <person name="Islam M.M."/>
            <person name="Ahmed B."/>
            <person name="Halim A."/>
            <person name="Hossen Q.M.M."/>
            <person name="Hossain M.Z."/>
            <person name="Ahmed R."/>
            <person name="Khan M.M."/>
            <person name="Islam R."/>
            <person name="Rashid M.M."/>
            <person name="Khan S.A."/>
            <person name="Rahman M.S."/>
            <person name="Alam M."/>
            <person name="Yahiya A.S."/>
            <person name="Khan M.S."/>
            <person name="Azam M.S."/>
            <person name="Haque T."/>
            <person name="Lashkar M.Z.H."/>
            <person name="Akhand A.I."/>
            <person name="Morshed G."/>
            <person name="Roy S."/>
            <person name="Uddin K.S."/>
            <person name="Rabeya T."/>
            <person name="Hossain A.S."/>
            <person name="Chowdhury A."/>
            <person name="Snigdha A.R."/>
            <person name="Mortoza M.S."/>
            <person name="Matin S.A."/>
            <person name="Hoque S.M.E."/>
            <person name="Islam M.K."/>
            <person name="Roy D.K."/>
            <person name="Haider R."/>
            <person name="Moosa M.M."/>
            <person name="Elias S.M."/>
            <person name="Hasan A.M."/>
            <person name="Jahan S."/>
            <person name="Shafiuddin M."/>
            <person name="Mahmood N."/>
            <person name="Shommy N.S."/>
        </authorList>
    </citation>
    <scope>NUCLEOTIDE SEQUENCE [LARGE SCALE GENOMIC DNA]</scope>
    <source>
        <strain evidence="2">cv. O-4</strain>
    </source>
</reference>
<evidence type="ECO:0000313" key="2">
    <source>
        <dbReference type="Proteomes" id="UP000187203"/>
    </source>
</evidence>
<name>A0A1R3IGL5_9ROSI</name>
<accession>A0A1R3IGL5</accession>
<protein>
    <submittedName>
        <fullName evidence="1">Uncharacterized protein</fullName>
    </submittedName>
</protein>
<dbReference type="EMBL" id="AWUE01018225">
    <property type="protein sequence ID" value="OMO81729.1"/>
    <property type="molecule type" value="Genomic_DNA"/>
</dbReference>
<dbReference type="Proteomes" id="UP000187203">
    <property type="component" value="Unassembled WGS sequence"/>
</dbReference>
<organism evidence="1 2">
    <name type="scientific">Corchorus olitorius</name>
    <dbReference type="NCBI Taxonomy" id="93759"/>
    <lineage>
        <taxon>Eukaryota</taxon>
        <taxon>Viridiplantae</taxon>
        <taxon>Streptophyta</taxon>
        <taxon>Embryophyta</taxon>
        <taxon>Tracheophyta</taxon>
        <taxon>Spermatophyta</taxon>
        <taxon>Magnoliopsida</taxon>
        <taxon>eudicotyledons</taxon>
        <taxon>Gunneridae</taxon>
        <taxon>Pentapetalae</taxon>
        <taxon>rosids</taxon>
        <taxon>malvids</taxon>
        <taxon>Malvales</taxon>
        <taxon>Malvaceae</taxon>
        <taxon>Grewioideae</taxon>
        <taxon>Apeibeae</taxon>
        <taxon>Corchorus</taxon>
    </lineage>
</organism>
<evidence type="ECO:0000313" key="1">
    <source>
        <dbReference type="EMBL" id="OMO81729.1"/>
    </source>
</evidence>
<comment type="caution">
    <text evidence="1">The sequence shown here is derived from an EMBL/GenBank/DDBJ whole genome shotgun (WGS) entry which is preliminary data.</text>
</comment>
<sequence>MGRELKSKEASSKRLDQAEDRLLKVKIVVHV</sequence>
<gene>
    <name evidence="1" type="ORF">COLO4_23443</name>
</gene>